<keyword evidence="6 8" id="KW-1133">Transmembrane helix</keyword>
<name>A0A9N8V9W1_9GLOM</name>
<protein>
    <recommendedName>
        <fullName evidence="8">4-hydroxybenzoate polyprenyltransferase, mitochondrial</fullName>
        <shortName evidence="8">4-HB polyprenyltransferase</shortName>
        <ecNumber evidence="8">2.5.1.39</ecNumber>
    </recommendedName>
    <alternativeName>
        <fullName evidence="8">Para-hydroxybenzoate--polyprenyltransferase</fullName>
        <shortName evidence="8">PHB:PPT</shortName>
        <shortName evidence="8">PHB:polyprenyltransferase</shortName>
    </alternativeName>
</protein>
<dbReference type="AlphaFoldDB" id="A0A9N8V9W1"/>
<dbReference type="PANTHER" id="PTHR11048:SF28">
    <property type="entry name" value="4-HYDROXYBENZOATE POLYPRENYLTRANSFERASE, MITOCHONDRIAL"/>
    <property type="match status" value="1"/>
</dbReference>
<dbReference type="EMBL" id="CAJVPK010000059">
    <property type="protein sequence ID" value="CAG8439914.1"/>
    <property type="molecule type" value="Genomic_DNA"/>
</dbReference>
<comment type="caution">
    <text evidence="9">The sequence shown here is derived from an EMBL/GenBank/DDBJ whole genome shotgun (WGS) entry which is preliminary data.</text>
</comment>
<dbReference type="CDD" id="cd13959">
    <property type="entry name" value="PT_UbiA_COQ2"/>
    <property type="match status" value="1"/>
</dbReference>
<dbReference type="InterPro" id="IPR006370">
    <property type="entry name" value="HB_polyprenyltransferase-like"/>
</dbReference>
<keyword evidence="10" id="KW-1185">Reference proteome</keyword>
<dbReference type="GO" id="GO:0008299">
    <property type="term" value="P:isoprenoid biosynthetic process"/>
    <property type="evidence" value="ECO:0007669"/>
    <property type="project" value="UniProtKB-UniRule"/>
</dbReference>
<keyword evidence="8" id="KW-0831">Ubiquinone biosynthesis</keyword>
<dbReference type="FunFam" id="1.10.357.140:FF:000003">
    <property type="entry name" value="4-hydroxybenzoate polyprenyltransferase, mitochondrial"/>
    <property type="match status" value="1"/>
</dbReference>
<evidence type="ECO:0000256" key="4">
    <source>
        <dbReference type="ARBA" id="ARBA00022679"/>
    </source>
</evidence>
<dbReference type="Pfam" id="PF01040">
    <property type="entry name" value="UbiA"/>
    <property type="match status" value="1"/>
</dbReference>
<dbReference type="OrthoDB" id="18170at2759"/>
<comment type="pathway">
    <text evidence="8">Cofactor biosynthesis; ubiquinone biosynthesis.</text>
</comment>
<evidence type="ECO:0000256" key="2">
    <source>
        <dbReference type="ARBA" id="ARBA00004141"/>
    </source>
</evidence>
<evidence type="ECO:0000256" key="7">
    <source>
        <dbReference type="ARBA" id="ARBA00023136"/>
    </source>
</evidence>
<evidence type="ECO:0000256" key="3">
    <source>
        <dbReference type="ARBA" id="ARBA00005985"/>
    </source>
</evidence>
<keyword evidence="5 8" id="KW-0812">Transmembrane</keyword>
<dbReference type="InterPro" id="IPR044878">
    <property type="entry name" value="UbiA_sf"/>
</dbReference>
<dbReference type="Gene3D" id="1.10.357.140">
    <property type="entry name" value="UbiA prenyltransferase"/>
    <property type="match status" value="1"/>
</dbReference>
<feature type="transmembrane region" description="Helical" evidence="8">
    <location>
        <begin position="112"/>
        <end position="130"/>
    </location>
</feature>
<keyword evidence="7 8" id="KW-0472">Membrane</keyword>
<comment type="function">
    <text evidence="8">Catalyzes the prenylation of para-hydroxybenzoate (PHB) with an all-trans polyprenyl group. Mediates the second step in the final reaction sequence of coenzyme Q (CoQ) biosynthesis, which is the condensation of the polyisoprenoid side chain with PHB, generating the first membrane-bound Q intermediate.</text>
</comment>
<evidence type="ECO:0000256" key="5">
    <source>
        <dbReference type="ARBA" id="ARBA00022692"/>
    </source>
</evidence>
<dbReference type="Proteomes" id="UP000789706">
    <property type="component" value="Unassembled WGS sequence"/>
</dbReference>
<evidence type="ECO:0000256" key="6">
    <source>
        <dbReference type="ARBA" id="ARBA00022989"/>
    </source>
</evidence>
<dbReference type="InterPro" id="IPR000537">
    <property type="entry name" value="UbiA_prenyltransferase"/>
</dbReference>
<evidence type="ECO:0000313" key="9">
    <source>
        <dbReference type="EMBL" id="CAG8439914.1"/>
    </source>
</evidence>
<evidence type="ECO:0000256" key="8">
    <source>
        <dbReference type="HAMAP-Rule" id="MF_03189"/>
    </source>
</evidence>
<keyword evidence="8" id="KW-0496">Mitochondrion</keyword>
<evidence type="ECO:0000313" key="10">
    <source>
        <dbReference type="Proteomes" id="UP000789706"/>
    </source>
</evidence>
<evidence type="ECO:0000256" key="1">
    <source>
        <dbReference type="ARBA" id="ARBA00001946"/>
    </source>
</evidence>
<dbReference type="NCBIfam" id="TIGR01474">
    <property type="entry name" value="ubiA_proteo"/>
    <property type="match status" value="1"/>
</dbReference>
<sequence length="271" mass="30557">MATYQAHLPITQTIYMLTLFGVGAFIMRGAGCTINDMWDKKIDKLVERTQNRPLASEVITPFQALTFLGLQLSAGLTILTQLNYYSIFLGATSLSIVIIYPFMKRVTFWPQLYLGLAINWGALLGWPAMIGNSDWSVTFPLYCAGVCWTLIYDTIYAHQDKDFDSVIGVKSTALLFGDKTKQYLTFFSGSMLSLLTISGYMNGQDWPFYLISILGTGSHLAWQLQSVNLNDAADCNRKFRTNKWVGLMVLSGILTDITWENMKNNQKKIEK</sequence>
<comment type="subcellular location">
    <subcellularLocation>
        <location evidence="2">Membrane</location>
        <topology evidence="2">Multi-pass membrane protein</topology>
    </subcellularLocation>
    <subcellularLocation>
        <location evidence="8">Mitochondrion inner membrane</location>
        <topology evidence="8">Multi-pass membrane protein</topology>
        <orientation evidence="8">Matrix side</orientation>
    </subcellularLocation>
</comment>
<proteinExistence type="inferred from homology"/>
<dbReference type="GO" id="GO:0008412">
    <property type="term" value="F:4-hydroxybenzoate polyprenyltransferase activity"/>
    <property type="evidence" value="ECO:0007669"/>
    <property type="project" value="UniProtKB-EC"/>
</dbReference>
<dbReference type="HAMAP" id="MF_01635">
    <property type="entry name" value="UbiA"/>
    <property type="match status" value="1"/>
</dbReference>
<feature type="transmembrane region" description="Helical" evidence="8">
    <location>
        <begin position="82"/>
        <end position="100"/>
    </location>
</feature>
<dbReference type="GO" id="GO:0005743">
    <property type="term" value="C:mitochondrial inner membrane"/>
    <property type="evidence" value="ECO:0007669"/>
    <property type="project" value="UniProtKB-SubCell"/>
</dbReference>
<gene>
    <name evidence="9" type="ORF">DEBURN_LOCUS1356</name>
</gene>
<keyword evidence="8" id="KW-0999">Mitochondrion inner membrane</keyword>
<dbReference type="PANTHER" id="PTHR11048">
    <property type="entry name" value="PRENYLTRANSFERASES"/>
    <property type="match status" value="1"/>
</dbReference>
<organism evidence="9 10">
    <name type="scientific">Diversispora eburnea</name>
    <dbReference type="NCBI Taxonomy" id="1213867"/>
    <lineage>
        <taxon>Eukaryota</taxon>
        <taxon>Fungi</taxon>
        <taxon>Fungi incertae sedis</taxon>
        <taxon>Mucoromycota</taxon>
        <taxon>Glomeromycotina</taxon>
        <taxon>Glomeromycetes</taxon>
        <taxon>Diversisporales</taxon>
        <taxon>Diversisporaceae</taxon>
        <taxon>Diversispora</taxon>
    </lineage>
</organism>
<feature type="transmembrane region" description="Helical" evidence="8">
    <location>
        <begin position="14"/>
        <end position="34"/>
    </location>
</feature>
<reference evidence="9" key="1">
    <citation type="submission" date="2021-06" db="EMBL/GenBank/DDBJ databases">
        <authorList>
            <person name="Kallberg Y."/>
            <person name="Tangrot J."/>
            <person name="Rosling A."/>
        </authorList>
    </citation>
    <scope>NUCLEOTIDE SEQUENCE</scope>
    <source>
        <strain evidence="9">AZ414A</strain>
    </source>
</reference>
<accession>A0A9N8V9W1</accession>
<feature type="transmembrane region" description="Helical" evidence="8">
    <location>
        <begin position="54"/>
        <end position="76"/>
    </location>
</feature>
<comment type="cofactor">
    <cofactor evidence="1 8">
        <name>Mg(2+)</name>
        <dbReference type="ChEBI" id="CHEBI:18420"/>
    </cofactor>
</comment>
<keyword evidence="8" id="KW-0414">Isoprene biosynthesis</keyword>
<comment type="similarity">
    <text evidence="3 8">Belongs to the UbiA prenyltransferase family.</text>
</comment>
<keyword evidence="4 8" id="KW-0808">Transferase</keyword>
<dbReference type="InterPro" id="IPR039653">
    <property type="entry name" value="Prenyltransferase"/>
</dbReference>
<dbReference type="GO" id="GO:0006744">
    <property type="term" value="P:ubiquinone biosynthetic process"/>
    <property type="evidence" value="ECO:0007669"/>
    <property type="project" value="UniProtKB-UniRule"/>
</dbReference>
<dbReference type="EC" id="2.5.1.39" evidence="8"/>
<comment type="catalytic activity">
    <reaction evidence="8">
        <text>an all-trans-polyprenyl diphosphate + 4-hydroxybenzoate = a 4-hydroxy-3-(all-trans-polyprenyl)benzoate + diphosphate</text>
        <dbReference type="Rhea" id="RHEA:44504"/>
        <dbReference type="Rhea" id="RHEA-COMP:9514"/>
        <dbReference type="Rhea" id="RHEA-COMP:9564"/>
        <dbReference type="ChEBI" id="CHEBI:17879"/>
        <dbReference type="ChEBI" id="CHEBI:33019"/>
        <dbReference type="ChEBI" id="CHEBI:58914"/>
        <dbReference type="ChEBI" id="CHEBI:78396"/>
        <dbReference type="EC" id="2.5.1.39"/>
    </reaction>
</comment>